<dbReference type="SUPFAM" id="SSF50129">
    <property type="entry name" value="GroES-like"/>
    <property type="match status" value="2"/>
</dbReference>
<evidence type="ECO:0000256" key="1">
    <source>
        <dbReference type="ARBA" id="ARBA00006975"/>
    </source>
</evidence>
<dbReference type="InterPro" id="IPR020818">
    <property type="entry name" value="Chaperonin_GroES"/>
</dbReference>
<dbReference type="GO" id="GO:0046872">
    <property type="term" value="F:metal ion binding"/>
    <property type="evidence" value="ECO:0007669"/>
    <property type="project" value="TreeGrafter"/>
</dbReference>
<dbReference type="InterPro" id="IPR011032">
    <property type="entry name" value="GroES-like_sf"/>
</dbReference>
<comment type="similarity">
    <text evidence="1 6">Belongs to the GroES chaperonin family.</text>
</comment>
<proteinExistence type="inferred from homology"/>
<dbReference type="EMBL" id="HBGE01016952">
    <property type="protein sequence ID" value="CAD9106440.1"/>
    <property type="molecule type" value="Transcribed_RNA"/>
</dbReference>
<dbReference type="PANTHER" id="PTHR10772">
    <property type="entry name" value="10 KDA HEAT SHOCK PROTEIN"/>
    <property type="match status" value="1"/>
</dbReference>
<name>A0A7S1LKI4_ALECA</name>
<evidence type="ECO:0000256" key="2">
    <source>
        <dbReference type="ARBA" id="ARBA00023186"/>
    </source>
</evidence>
<protein>
    <recommendedName>
        <fullName evidence="4">20 kDa chaperonin, chloroplastic</fullName>
    </recommendedName>
    <alternativeName>
        <fullName evidence="3">Chaperonin 10</fullName>
    </alternativeName>
    <alternativeName>
        <fullName evidence="5">Protein Cpn21</fullName>
    </alternativeName>
</protein>
<dbReference type="GO" id="GO:0051087">
    <property type="term" value="F:protein-folding chaperone binding"/>
    <property type="evidence" value="ECO:0007669"/>
    <property type="project" value="TreeGrafter"/>
</dbReference>
<evidence type="ECO:0000256" key="6">
    <source>
        <dbReference type="RuleBase" id="RU003479"/>
    </source>
</evidence>
<keyword evidence="2 6" id="KW-0143">Chaperone</keyword>
<evidence type="ECO:0000313" key="7">
    <source>
        <dbReference type="EMBL" id="CAD9106440.1"/>
    </source>
</evidence>
<dbReference type="CDD" id="cd00320">
    <property type="entry name" value="cpn10"/>
    <property type="match status" value="2"/>
</dbReference>
<dbReference type="InterPro" id="IPR037124">
    <property type="entry name" value="Chaperonin_GroES_sf"/>
</dbReference>
<dbReference type="GO" id="GO:0051082">
    <property type="term" value="F:unfolded protein binding"/>
    <property type="evidence" value="ECO:0007669"/>
    <property type="project" value="TreeGrafter"/>
</dbReference>
<dbReference type="Pfam" id="PF00166">
    <property type="entry name" value="Cpn10"/>
    <property type="match status" value="2"/>
</dbReference>
<evidence type="ECO:0000256" key="5">
    <source>
        <dbReference type="ARBA" id="ARBA00079398"/>
    </source>
</evidence>
<dbReference type="PRINTS" id="PR00297">
    <property type="entry name" value="CHAPERONIN10"/>
</dbReference>
<evidence type="ECO:0000256" key="4">
    <source>
        <dbReference type="ARBA" id="ARBA00073031"/>
    </source>
</evidence>
<dbReference type="FunFam" id="2.30.33.40:FF:000001">
    <property type="entry name" value="10 kDa chaperonin"/>
    <property type="match status" value="1"/>
</dbReference>
<sequence>MPLRATVDGREIDGDLVPLANHVLVRPREAETVSKGGILLSNKGKEKPTEGVVLSVGPGGVDEETGKKLPMWVEAGSKVLYGKYGCEKIQYNDEEHMLVKDSDVLLMYSGEEPTLENIKIPYGKVLMELKEKPTESEGGLILSLGSAKPDTKVGKVVAAADGMLGSDGEVLPLELAVGDTVRFLYGREVKLELGASEYRVVDAGDCLAKWAE</sequence>
<dbReference type="GO" id="GO:0005524">
    <property type="term" value="F:ATP binding"/>
    <property type="evidence" value="ECO:0007669"/>
    <property type="project" value="InterPro"/>
</dbReference>
<dbReference type="GO" id="GO:0044183">
    <property type="term" value="F:protein folding chaperone"/>
    <property type="evidence" value="ECO:0007669"/>
    <property type="project" value="InterPro"/>
</dbReference>
<dbReference type="SMART" id="SM00883">
    <property type="entry name" value="Cpn10"/>
    <property type="match status" value="2"/>
</dbReference>
<reference evidence="7" key="1">
    <citation type="submission" date="2021-01" db="EMBL/GenBank/DDBJ databases">
        <authorList>
            <person name="Corre E."/>
            <person name="Pelletier E."/>
            <person name="Niang G."/>
            <person name="Scheremetjew M."/>
            <person name="Finn R."/>
            <person name="Kale V."/>
            <person name="Holt S."/>
            <person name="Cochrane G."/>
            <person name="Meng A."/>
            <person name="Brown T."/>
            <person name="Cohen L."/>
        </authorList>
    </citation>
    <scope>NUCLEOTIDE SEQUENCE</scope>
    <source>
        <strain evidence="7">OF101</strain>
    </source>
</reference>
<dbReference type="PANTHER" id="PTHR10772:SF63">
    <property type="entry name" value="20 KDA CHAPERONIN, CHLOROPLASTIC"/>
    <property type="match status" value="1"/>
</dbReference>
<dbReference type="Gene3D" id="2.30.33.40">
    <property type="entry name" value="GroES chaperonin"/>
    <property type="match status" value="2"/>
</dbReference>
<dbReference type="AlphaFoldDB" id="A0A7S1LKI4"/>
<organism evidence="7">
    <name type="scientific">Alexandrium catenella</name>
    <name type="common">Red tide dinoflagellate</name>
    <name type="synonym">Gonyaulax catenella</name>
    <dbReference type="NCBI Taxonomy" id="2925"/>
    <lineage>
        <taxon>Eukaryota</taxon>
        <taxon>Sar</taxon>
        <taxon>Alveolata</taxon>
        <taxon>Dinophyceae</taxon>
        <taxon>Gonyaulacales</taxon>
        <taxon>Pyrocystaceae</taxon>
        <taxon>Alexandrium</taxon>
    </lineage>
</organism>
<evidence type="ECO:0000256" key="3">
    <source>
        <dbReference type="ARBA" id="ARBA00031971"/>
    </source>
</evidence>
<dbReference type="HAMAP" id="MF_00580">
    <property type="entry name" value="CH10"/>
    <property type="match status" value="1"/>
</dbReference>
<gene>
    <name evidence="7" type="ORF">ACAT0790_LOCUS10085</name>
</gene>
<accession>A0A7S1LKI4</accession>